<dbReference type="EMBL" id="QSSQ01000039">
    <property type="protein sequence ID" value="RGL96901.1"/>
    <property type="molecule type" value="Genomic_DNA"/>
</dbReference>
<dbReference type="InterPro" id="IPR001387">
    <property type="entry name" value="Cro/C1-type_HTH"/>
</dbReference>
<proteinExistence type="predicted"/>
<reference evidence="4 5" key="1">
    <citation type="submission" date="2018-08" db="EMBL/GenBank/DDBJ databases">
        <title>A genome reference for cultivated species of the human gut microbiota.</title>
        <authorList>
            <person name="Zou Y."/>
            <person name="Xue W."/>
            <person name="Luo G."/>
        </authorList>
    </citation>
    <scope>NUCLEOTIDE SEQUENCE [LARGE SCALE GENOMIC DNA]</scope>
    <source>
        <strain evidence="4 5">TF05-11AC</strain>
    </source>
</reference>
<accession>A0A3E4TYL7</accession>
<gene>
    <name evidence="4" type="ORF">DXC39_25130</name>
    <name evidence="3" type="ORF">DXC39_26170</name>
</gene>
<dbReference type="SMART" id="SM00530">
    <property type="entry name" value="HTH_XRE"/>
    <property type="match status" value="1"/>
</dbReference>
<name>A0A3E4TYL7_9FIRM</name>
<sequence>MHDRLKELRKSAHLSQKSLGNLIGISQQVVSRIERDSSTMTREHLELYADFFNVTTDYILGRSKAKRNLEEQRVLLDKLQEKYNLVQIFDILKEDYQEIVWDLMDVMAAKMEKSDEKE</sequence>
<evidence type="ECO:0000256" key="1">
    <source>
        <dbReference type="ARBA" id="ARBA00023125"/>
    </source>
</evidence>
<evidence type="ECO:0000313" key="3">
    <source>
        <dbReference type="EMBL" id="RGL96901.1"/>
    </source>
</evidence>
<dbReference type="Proteomes" id="UP000261257">
    <property type="component" value="Unassembled WGS sequence"/>
</dbReference>
<dbReference type="GO" id="GO:0003677">
    <property type="term" value="F:DNA binding"/>
    <property type="evidence" value="ECO:0007669"/>
    <property type="project" value="UniProtKB-KW"/>
</dbReference>
<dbReference type="PROSITE" id="PS50943">
    <property type="entry name" value="HTH_CROC1"/>
    <property type="match status" value="1"/>
</dbReference>
<keyword evidence="1" id="KW-0238">DNA-binding</keyword>
<protein>
    <submittedName>
        <fullName evidence="4">XRE family transcriptional regulator</fullName>
    </submittedName>
</protein>
<dbReference type="AlphaFoldDB" id="A0A3E4TYL7"/>
<dbReference type="Gene3D" id="1.10.260.40">
    <property type="entry name" value="lambda repressor-like DNA-binding domains"/>
    <property type="match status" value="1"/>
</dbReference>
<evidence type="ECO:0000313" key="4">
    <source>
        <dbReference type="EMBL" id="RGL97688.1"/>
    </source>
</evidence>
<organism evidence="4 5">
    <name type="scientific">Hungatella hathewayi</name>
    <dbReference type="NCBI Taxonomy" id="154046"/>
    <lineage>
        <taxon>Bacteria</taxon>
        <taxon>Bacillati</taxon>
        <taxon>Bacillota</taxon>
        <taxon>Clostridia</taxon>
        <taxon>Lachnospirales</taxon>
        <taxon>Lachnospiraceae</taxon>
        <taxon>Hungatella</taxon>
    </lineage>
</organism>
<dbReference type="SUPFAM" id="SSF47413">
    <property type="entry name" value="lambda repressor-like DNA-binding domains"/>
    <property type="match status" value="1"/>
</dbReference>
<dbReference type="PANTHER" id="PTHR46558:SF11">
    <property type="entry name" value="HTH-TYPE TRANSCRIPTIONAL REGULATOR XRE"/>
    <property type="match status" value="1"/>
</dbReference>
<dbReference type="Pfam" id="PF01381">
    <property type="entry name" value="HTH_3"/>
    <property type="match status" value="1"/>
</dbReference>
<dbReference type="EMBL" id="QSSQ01000036">
    <property type="protein sequence ID" value="RGL97688.1"/>
    <property type="molecule type" value="Genomic_DNA"/>
</dbReference>
<feature type="domain" description="HTH cro/C1-type" evidence="2">
    <location>
        <begin position="5"/>
        <end position="59"/>
    </location>
</feature>
<dbReference type="InterPro" id="IPR010982">
    <property type="entry name" value="Lambda_DNA-bd_dom_sf"/>
</dbReference>
<dbReference type="PANTHER" id="PTHR46558">
    <property type="entry name" value="TRACRIPTIONAL REGULATORY PROTEIN-RELATED-RELATED"/>
    <property type="match status" value="1"/>
</dbReference>
<evidence type="ECO:0000259" key="2">
    <source>
        <dbReference type="PROSITE" id="PS50943"/>
    </source>
</evidence>
<evidence type="ECO:0000313" key="5">
    <source>
        <dbReference type="Proteomes" id="UP000261257"/>
    </source>
</evidence>
<dbReference type="RefSeq" id="WP_007858415.1">
    <property type="nucleotide sequence ID" value="NZ_QRQF01000011.1"/>
</dbReference>
<comment type="caution">
    <text evidence="4">The sequence shown here is derived from an EMBL/GenBank/DDBJ whole genome shotgun (WGS) entry which is preliminary data.</text>
</comment>
<dbReference type="CDD" id="cd00093">
    <property type="entry name" value="HTH_XRE"/>
    <property type="match status" value="1"/>
</dbReference>